<dbReference type="SUPFAM" id="SSF52777">
    <property type="entry name" value="CoA-dependent acyltransferases"/>
    <property type="match status" value="1"/>
</dbReference>
<dbReference type="Pfam" id="PF00302">
    <property type="entry name" value="CAT"/>
    <property type="match status" value="1"/>
</dbReference>
<dbReference type="SMART" id="SM01059">
    <property type="entry name" value="CAT"/>
    <property type="match status" value="1"/>
</dbReference>
<protein>
    <submittedName>
        <fullName evidence="1">Chloramphenicol O-acetyltransferase type A</fullName>
    </submittedName>
</protein>
<organism evidence="1 2">
    <name type="scientific">Tenacibaculum adriaticum</name>
    <dbReference type="NCBI Taxonomy" id="413713"/>
    <lineage>
        <taxon>Bacteria</taxon>
        <taxon>Pseudomonadati</taxon>
        <taxon>Bacteroidota</taxon>
        <taxon>Flavobacteriia</taxon>
        <taxon>Flavobacteriales</taxon>
        <taxon>Flavobacteriaceae</taxon>
        <taxon>Tenacibaculum</taxon>
    </lineage>
</organism>
<dbReference type="PANTHER" id="PTHR38474:SF1">
    <property type="entry name" value="SLR0299 PROTEIN"/>
    <property type="match status" value="1"/>
</dbReference>
<gene>
    <name evidence="1" type="ORF">C7447_10923</name>
</gene>
<reference evidence="1 2" key="1">
    <citation type="submission" date="2019-07" db="EMBL/GenBank/DDBJ databases">
        <title>Genomic Encyclopedia of Type Strains, Phase IV (KMG-IV): sequencing the most valuable type-strain genomes for metagenomic binning, comparative biology and taxonomic classification.</title>
        <authorList>
            <person name="Goeker M."/>
        </authorList>
    </citation>
    <scope>NUCLEOTIDE SEQUENCE [LARGE SCALE GENOMIC DNA]</scope>
    <source>
        <strain evidence="1 2">DSM 18961</strain>
    </source>
</reference>
<keyword evidence="2" id="KW-1185">Reference proteome</keyword>
<dbReference type="InterPro" id="IPR001707">
    <property type="entry name" value="Cmp_AcTrfase"/>
</dbReference>
<evidence type="ECO:0000313" key="1">
    <source>
        <dbReference type="EMBL" id="TYP96086.1"/>
    </source>
</evidence>
<sequence>MKSYLDIENWNRKELFNHFRTLADQNFGIVVSVDVTKTHELSKISNTSFFIRYLHACIKAINSVENLKYRIEDDKVAIYDVVHASATIARKDTTFGFSFIEFSEDFDVFNANFQSEKERILSSTNLFPPKYSLGCIHCSAIPWLNFTGHKEPFSGNSDDSVPQLAFGKVVEEHGKKTMSVAITVNHSLVDGYHVGQFFDKFQYELNKFN</sequence>
<evidence type="ECO:0000313" key="2">
    <source>
        <dbReference type="Proteomes" id="UP000323136"/>
    </source>
</evidence>
<accession>A0A5S5DM16</accession>
<dbReference type="EMBL" id="VNIA01000009">
    <property type="protein sequence ID" value="TYP96086.1"/>
    <property type="molecule type" value="Genomic_DNA"/>
</dbReference>
<dbReference type="InterPro" id="IPR023213">
    <property type="entry name" value="CAT-like_dom_sf"/>
</dbReference>
<dbReference type="OrthoDB" id="9801766at2"/>
<name>A0A5S5DM16_9FLAO</name>
<dbReference type="AlphaFoldDB" id="A0A5S5DM16"/>
<dbReference type="RefSeq" id="WP_148871223.1">
    <property type="nucleotide sequence ID" value="NZ_VNIA01000009.1"/>
</dbReference>
<keyword evidence="1" id="KW-0808">Transferase</keyword>
<dbReference type="Proteomes" id="UP000323136">
    <property type="component" value="Unassembled WGS sequence"/>
</dbReference>
<comment type="caution">
    <text evidence="1">The sequence shown here is derived from an EMBL/GenBank/DDBJ whole genome shotgun (WGS) entry which is preliminary data.</text>
</comment>
<proteinExistence type="predicted"/>
<dbReference type="Gene3D" id="3.30.559.10">
    <property type="entry name" value="Chloramphenicol acetyltransferase-like domain"/>
    <property type="match status" value="1"/>
</dbReference>
<dbReference type="PANTHER" id="PTHR38474">
    <property type="entry name" value="SLR0299 PROTEIN"/>
    <property type="match status" value="1"/>
</dbReference>
<dbReference type="GO" id="GO:0008811">
    <property type="term" value="F:chloramphenicol O-acetyltransferase activity"/>
    <property type="evidence" value="ECO:0007669"/>
    <property type="project" value="InterPro"/>
</dbReference>